<feature type="transmembrane region" description="Helical" evidence="1">
    <location>
        <begin position="239"/>
        <end position="259"/>
    </location>
</feature>
<evidence type="ECO:0000256" key="1">
    <source>
        <dbReference type="SAM" id="Phobius"/>
    </source>
</evidence>
<accession>A0A344LCM6</accession>
<feature type="transmembrane region" description="Helical" evidence="1">
    <location>
        <begin position="21"/>
        <end position="42"/>
    </location>
</feature>
<evidence type="ECO:0000313" key="3">
    <source>
        <dbReference type="Proteomes" id="UP000250434"/>
    </source>
</evidence>
<feature type="transmembrane region" description="Helical" evidence="1">
    <location>
        <begin position="298"/>
        <end position="319"/>
    </location>
</feature>
<feature type="transmembrane region" description="Helical" evidence="1">
    <location>
        <begin position="463"/>
        <end position="484"/>
    </location>
</feature>
<keyword evidence="1" id="KW-0472">Membrane</keyword>
<feature type="transmembrane region" description="Helical" evidence="1">
    <location>
        <begin position="396"/>
        <end position="417"/>
    </location>
</feature>
<feature type="transmembrane region" description="Helical" evidence="1">
    <location>
        <begin position="123"/>
        <end position="152"/>
    </location>
</feature>
<keyword evidence="1" id="KW-1133">Transmembrane helix</keyword>
<dbReference type="RefSeq" id="WP_113695034.1">
    <property type="nucleotide sequence ID" value="NZ_CP015163.1"/>
</dbReference>
<keyword evidence="3" id="KW-1185">Reference proteome</keyword>
<proteinExistence type="predicted"/>
<organism evidence="2 3">
    <name type="scientific">Amycolatopsis albispora</name>
    <dbReference type="NCBI Taxonomy" id="1804986"/>
    <lineage>
        <taxon>Bacteria</taxon>
        <taxon>Bacillati</taxon>
        <taxon>Actinomycetota</taxon>
        <taxon>Actinomycetes</taxon>
        <taxon>Pseudonocardiales</taxon>
        <taxon>Pseudonocardiaceae</taxon>
        <taxon>Amycolatopsis</taxon>
    </lineage>
</organism>
<dbReference type="Proteomes" id="UP000250434">
    <property type="component" value="Chromosome"/>
</dbReference>
<evidence type="ECO:0000313" key="2">
    <source>
        <dbReference type="EMBL" id="AXB45800.1"/>
    </source>
</evidence>
<feature type="transmembrane region" description="Helical" evidence="1">
    <location>
        <begin position="192"/>
        <end position="210"/>
    </location>
</feature>
<dbReference type="OrthoDB" id="2014935at2"/>
<name>A0A344LCM6_9PSEU</name>
<dbReference type="EMBL" id="CP015163">
    <property type="protein sequence ID" value="AXB45800.1"/>
    <property type="molecule type" value="Genomic_DNA"/>
</dbReference>
<gene>
    <name evidence="2" type="ORF">A4R43_27690</name>
</gene>
<feature type="transmembrane region" description="Helical" evidence="1">
    <location>
        <begin position="437"/>
        <end position="456"/>
    </location>
</feature>
<protein>
    <submittedName>
        <fullName evidence="2">ABC transporter permease</fullName>
    </submittedName>
</protein>
<sequence length="533" mass="55851">MTTHPLLSTRHLVRLALRRDRIVMPVWILLLGVIPAAVAGSYGELYKTEAERRSLTTGMAANPSLNLLYGPPFDLSDAGGFTVWRYGTIIPFFLAMACVFTVTRHTRQEEDTGRQELLSSAVLGRFAALTAAVVTAALTAFGTGLLTVVALTGAGVPLSGAVAFGAAISLTGLVFTGVAAITAQLAEYSRTANGLAMAVLGVAFLLRAIGDAAKDVSWLSWLSPIGWSTQVRPFAGERWWVLGLLLGTAVATGAVAYALSTRRDVGLGLLPARPGPATAAPGLRSPLALAWRLHRGSFVGWTIAFAVMGALFGSLAAGIGDVVGESQATAEIFERMGGAEQIVDAFLGTLGQIFAIIASMYGVQAALRMRSEETAVRVEPLLATRVGRLRWTAGHLLFALLGSAVMMAVAGVLAGLLHGLRISDVAHQVPAVLGATMAQLPAVWLVLAVTVLLFGLLPKYTTVAWAVAGVFVTLSLFGPVLQLSQPVLNLSPFTHIPKLPAAEFTATPLLWLTGLAVVVFGAGLAGFRRRDIG</sequence>
<reference evidence="2 3" key="1">
    <citation type="submission" date="2016-04" db="EMBL/GenBank/DDBJ databases">
        <title>Complete genome sequence and analysis of deep-sea sediment isolate, Amycolatopsis sp. WP1.</title>
        <authorList>
            <person name="Wang H."/>
            <person name="Chen S."/>
            <person name="Wu Q."/>
        </authorList>
    </citation>
    <scope>NUCLEOTIDE SEQUENCE [LARGE SCALE GENOMIC DNA]</scope>
    <source>
        <strain evidence="2 3">WP1</strain>
    </source>
</reference>
<feature type="transmembrane region" description="Helical" evidence="1">
    <location>
        <begin position="83"/>
        <end position="102"/>
    </location>
</feature>
<feature type="transmembrane region" description="Helical" evidence="1">
    <location>
        <begin position="158"/>
        <end position="180"/>
    </location>
</feature>
<feature type="transmembrane region" description="Helical" evidence="1">
    <location>
        <begin position="504"/>
        <end position="527"/>
    </location>
</feature>
<dbReference type="KEGG" id="aab:A4R43_27690"/>
<dbReference type="AlphaFoldDB" id="A0A344LCM6"/>
<feature type="transmembrane region" description="Helical" evidence="1">
    <location>
        <begin position="345"/>
        <end position="363"/>
    </location>
</feature>
<keyword evidence="1" id="KW-0812">Transmembrane</keyword>